<dbReference type="CDD" id="cd06170">
    <property type="entry name" value="LuxR_C_like"/>
    <property type="match status" value="1"/>
</dbReference>
<reference evidence="6 7" key="1">
    <citation type="submission" date="2014-08" db="EMBL/GenBank/DDBJ databases">
        <authorList>
            <person name="Wibberg D."/>
        </authorList>
    </citation>
    <scope>NUCLEOTIDE SEQUENCE [LARGE SCALE GENOMIC DNA]</scope>
    <source>
        <strain evidence="7">ING2-E5B</strain>
    </source>
</reference>
<dbReference type="PROSITE" id="PS50043">
    <property type="entry name" value="HTH_LUXR_2"/>
    <property type="match status" value="1"/>
</dbReference>
<dbReference type="KEGG" id="pbt:ING2E5B_0484"/>
<evidence type="ECO:0000313" key="6">
    <source>
        <dbReference type="EMBL" id="CEA15251.1"/>
    </source>
</evidence>
<dbReference type="InterPro" id="IPR058245">
    <property type="entry name" value="NreC/VraR/RcsB-like_REC"/>
</dbReference>
<gene>
    <name evidence="6" type="ORF">ING2E5B_0484</name>
</gene>
<evidence type="ECO:0000256" key="3">
    <source>
        <dbReference type="PROSITE-ProRule" id="PRU00169"/>
    </source>
</evidence>
<dbReference type="AlphaFoldDB" id="A0A098BYJ5"/>
<keyword evidence="7" id="KW-1185">Reference proteome</keyword>
<dbReference type="PROSITE" id="PS50110">
    <property type="entry name" value="RESPONSE_REGULATORY"/>
    <property type="match status" value="1"/>
</dbReference>
<evidence type="ECO:0000313" key="7">
    <source>
        <dbReference type="Proteomes" id="UP000032417"/>
    </source>
</evidence>
<protein>
    <submittedName>
        <fullName evidence="6">Putative oxygen regulatory protein NreC</fullName>
    </submittedName>
</protein>
<dbReference type="GO" id="GO:0000160">
    <property type="term" value="P:phosphorelay signal transduction system"/>
    <property type="evidence" value="ECO:0007669"/>
    <property type="project" value="InterPro"/>
</dbReference>
<keyword evidence="2" id="KW-0238">DNA-binding</keyword>
<dbReference type="GO" id="GO:0003677">
    <property type="term" value="F:DNA binding"/>
    <property type="evidence" value="ECO:0007669"/>
    <property type="project" value="UniProtKB-KW"/>
</dbReference>
<feature type="modified residue" description="4-aspartylphosphate" evidence="3">
    <location>
        <position position="54"/>
    </location>
</feature>
<dbReference type="InterPro" id="IPR016032">
    <property type="entry name" value="Sig_transdc_resp-reg_C-effctor"/>
</dbReference>
<dbReference type="InterPro" id="IPR000792">
    <property type="entry name" value="Tscrpt_reg_LuxR_C"/>
</dbReference>
<dbReference type="HOGENOM" id="CLU_000445_90_8_10"/>
<feature type="domain" description="Response regulatory" evidence="5">
    <location>
        <begin position="3"/>
        <end position="119"/>
    </location>
</feature>
<evidence type="ECO:0000259" key="5">
    <source>
        <dbReference type="PROSITE" id="PS50110"/>
    </source>
</evidence>
<name>A0A098BYJ5_9BACT</name>
<dbReference type="STRING" id="1562970.ING2E5B_0484"/>
<dbReference type="PANTHER" id="PTHR43214:SF43">
    <property type="entry name" value="TWO-COMPONENT RESPONSE REGULATOR"/>
    <property type="match status" value="1"/>
</dbReference>
<dbReference type="SMART" id="SM00448">
    <property type="entry name" value="REC"/>
    <property type="match status" value="1"/>
</dbReference>
<evidence type="ECO:0000256" key="1">
    <source>
        <dbReference type="ARBA" id="ARBA00022553"/>
    </source>
</evidence>
<evidence type="ECO:0000259" key="4">
    <source>
        <dbReference type="PROSITE" id="PS50043"/>
    </source>
</evidence>
<dbReference type="Gene3D" id="3.40.50.2300">
    <property type="match status" value="1"/>
</dbReference>
<dbReference type="EMBL" id="LN515532">
    <property type="protein sequence ID" value="CEA15251.1"/>
    <property type="molecule type" value="Genomic_DNA"/>
</dbReference>
<dbReference type="GO" id="GO:0006355">
    <property type="term" value="P:regulation of DNA-templated transcription"/>
    <property type="evidence" value="ECO:0007669"/>
    <property type="project" value="InterPro"/>
</dbReference>
<dbReference type="SUPFAM" id="SSF46894">
    <property type="entry name" value="C-terminal effector domain of the bipartite response regulators"/>
    <property type="match status" value="1"/>
</dbReference>
<dbReference type="Pfam" id="PF00196">
    <property type="entry name" value="GerE"/>
    <property type="match status" value="1"/>
</dbReference>
<dbReference type="SUPFAM" id="SSF52172">
    <property type="entry name" value="CheY-like"/>
    <property type="match status" value="1"/>
</dbReference>
<dbReference type="PANTHER" id="PTHR43214">
    <property type="entry name" value="TWO-COMPONENT RESPONSE REGULATOR"/>
    <property type="match status" value="1"/>
</dbReference>
<dbReference type="InterPro" id="IPR011006">
    <property type="entry name" value="CheY-like_superfamily"/>
</dbReference>
<sequence length="203" mass="22920">MITVHIVDDHKILVEGLKKLIDSSGFATTVDLSYTGAECLWKLGFNQPQVLLLDINLPDCSGIELCKTIKNRFPGVKIVALTSYSEYTIVRQMLENGASGYVIKNAMPEEILLGIQTVADDKTFLCEEIDCLMSKRSLEQIWLTPRERALLRLIVDGYTNPEIAEKMFLSVETINNYRKKLLCKLNARNTAVLVRVALERKLV</sequence>
<dbReference type="Proteomes" id="UP000032417">
    <property type="component" value="Chromosome 1"/>
</dbReference>
<evidence type="ECO:0000256" key="2">
    <source>
        <dbReference type="ARBA" id="ARBA00023125"/>
    </source>
</evidence>
<dbReference type="Pfam" id="PF00072">
    <property type="entry name" value="Response_reg"/>
    <property type="match status" value="1"/>
</dbReference>
<dbReference type="OrthoDB" id="9797341at2"/>
<dbReference type="CDD" id="cd17535">
    <property type="entry name" value="REC_NarL-like"/>
    <property type="match status" value="1"/>
</dbReference>
<dbReference type="InterPro" id="IPR001789">
    <property type="entry name" value="Sig_transdc_resp-reg_receiver"/>
</dbReference>
<feature type="domain" description="HTH luxR-type" evidence="4">
    <location>
        <begin position="136"/>
        <end position="201"/>
    </location>
</feature>
<keyword evidence="1 3" id="KW-0597">Phosphoprotein</keyword>
<organism evidence="6 7">
    <name type="scientific">Fermentimonas caenicola</name>
    <dbReference type="NCBI Taxonomy" id="1562970"/>
    <lineage>
        <taxon>Bacteria</taxon>
        <taxon>Pseudomonadati</taxon>
        <taxon>Bacteroidota</taxon>
        <taxon>Bacteroidia</taxon>
        <taxon>Bacteroidales</taxon>
        <taxon>Dysgonomonadaceae</taxon>
        <taxon>Fermentimonas</taxon>
    </lineage>
</organism>
<accession>A0A098BYJ5</accession>
<dbReference type="SMART" id="SM00421">
    <property type="entry name" value="HTH_LUXR"/>
    <property type="match status" value="1"/>
</dbReference>
<dbReference type="PRINTS" id="PR00038">
    <property type="entry name" value="HTHLUXR"/>
</dbReference>
<dbReference type="InterPro" id="IPR039420">
    <property type="entry name" value="WalR-like"/>
</dbReference>
<proteinExistence type="predicted"/>